<sequence length="148" mass="16210">INERDKLNQTPLRWACERGQEDVVEYLIEQDADIDLCDTWGIYPVAIAMEYGHEEIVTSLLARGAECRSLSLNSNTPLHFAASMGSQSIVKHLVNAGCDPLSQNSSGLTPVMEAILGDWPETVALLLAANSEAGQIRDRLGRTCIHFA</sequence>
<proteinExistence type="predicted"/>
<evidence type="ECO:0000256" key="3">
    <source>
        <dbReference type="PROSITE-ProRule" id="PRU00023"/>
    </source>
</evidence>
<dbReference type="RefSeq" id="XP_060449396.1">
    <property type="nucleotide sequence ID" value="XM_060582933.1"/>
</dbReference>
<keyword evidence="1" id="KW-0677">Repeat</keyword>
<evidence type="ECO:0000256" key="1">
    <source>
        <dbReference type="ARBA" id="ARBA00022737"/>
    </source>
</evidence>
<dbReference type="EMBL" id="JAHMHQ010000003">
    <property type="protein sequence ID" value="KAK1640789.1"/>
    <property type="molecule type" value="Genomic_DNA"/>
</dbReference>
<name>A0AAI9ZYW4_9PEZI</name>
<dbReference type="GeneID" id="85467795"/>
<dbReference type="SMART" id="SM00248">
    <property type="entry name" value="ANK"/>
    <property type="match status" value="4"/>
</dbReference>
<gene>
    <name evidence="4" type="ORF">BDP81DRAFT_271272</name>
</gene>
<reference evidence="4" key="1">
    <citation type="submission" date="2021-06" db="EMBL/GenBank/DDBJ databases">
        <title>Comparative genomics, transcriptomics and evolutionary studies reveal genomic signatures of adaptation to plant cell wall in hemibiotrophic fungi.</title>
        <authorList>
            <consortium name="DOE Joint Genome Institute"/>
            <person name="Baroncelli R."/>
            <person name="Diaz J.F."/>
            <person name="Benocci T."/>
            <person name="Peng M."/>
            <person name="Battaglia E."/>
            <person name="Haridas S."/>
            <person name="Andreopoulos W."/>
            <person name="Labutti K."/>
            <person name="Pangilinan J."/>
            <person name="Floch G.L."/>
            <person name="Makela M.R."/>
            <person name="Henrissat B."/>
            <person name="Grigoriev I.V."/>
            <person name="Crouch J.A."/>
            <person name="De Vries R.P."/>
            <person name="Sukno S.A."/>
            <person name="Thon M.R."/>
        </authorList>
    </citation>
    <scope>NUCLEOTIDE SEQUENCE</scope>
    <source>
        <strain evidence="4">CBS 102054</strain>
    </source>
</reference>
<evidence type="ECO:0000313" key="5">
    <source>
        <dbReference type="Proteomes" id="UP001243989"/>
    </source>
</evidence>
<feature type="non-terminal residue" evidence="4">
    <location>
        <position position="1"/>
    </location>
</feature>
<dbReference type="Pfam" id="PF12796">
    <property type="entry name" value="Ank_2"/>
    <property type="match status" value="1"/>
</dbReference>
<keyword evidence="5" id="KW-1185">Reference proteome</keyword>
<feature type="repeat" description="ANK" evidence="3">
    <location>
        <begin position="7"/>
        <end position="39"/>
    </location>
</feature>
<accession>A0AAI9ZYW4</accession>
<feature type="repeat" description="ANK" evidence="3">
    <location>
        <begin position="73"/>
        <end position="105"/>
    </location>
</feature>
<dbReference type="InterPro" id="IPR002110">
    <property type="entry name" value="Ankyrin_rpt"/>
</dbReference>
<evidence type="ECO:0000256" key="2">
    <source>
        <dbReference type="ARBA" id="ARBA00023043"/>
    </source>
</evidence>
<dbReference type="AlphaFoldDB" id="A0AAI9ZYW4"/>
<dbReference type="PROSITE" id="PS50088">
    <property type="entry name" value="ANK_REPEAT"/>
    <property type="match status" value="2"/>
</dbReference>
<dbReference type="Gene3D" id="1.25.40.20">
    <property type="entry name" value="Ankyrin repeat-containing domain"/>
    <property type="match status" value="1"/>
</dbReference>
<protein>
    <submittedName>
        <fullName evidence="4">Ankyrin repeat-containing domain protein</fullName>
    </submittedName>
</protein>
<dbReference type="PANTHER" id="PTHR24171">
    <property type="entry name" value="ANKYRIN REPEAT DOMAIN-CONTAINING PROTEIN 39-RELATED"/>
    <property type="match status" value="1"/>
</dbReference>
<comment type="caution">
    <text evidence="4">The sequence shown here is derived from an EMBL/GenBank/DDBJ whole genome shotgun (WGS) entry which is preliminary data.</text>
</comment>
<keyword evidence="2 3" id="KW-0040">ANK repeat</keyword>
<dbReference type="Proteomes" id="UP001243989">
    <property type="component" value="Unassembled WGS sequence"/>
</dbReference>
<evidence type="ECO:0000313" key="4">
    <source>
        <dbReference type="EMBL" id="KAK1640789.1"/>
    </source>
</evidence>
<dbReference type="SUPFAM" id="SSF48403">
    <property type="entry name" value="Ankyrin repeat"/>
    <property type="match status" value="1"/>
</dbReference>
<dbReference type="InterPro" id="IPR036770">
    <property type="entry name" value="Ankyrin_rpt-contain_sf"/>
</dbReference>
<feature type="non-terminal residue" evidence="4">
    <location>
        <position position="148"/>
    </location>
</feature>
<organism evidence="4 5">
    <name type="scientific">Colletotrichum phormii</name>
    <dbReference type="NCBI Taxonomy" id="359342"/>
    <lineage>
        <taxon>Eukaryota</taxon>
        <taxon>Fungi</taxon>
        <taxon>Dikarya</taxon>
        <taxon>Ascomycota</taxon>
        <taxon>Pezizomycotina</taxon>
        <taxon>Sordariomycetes</taxon>
        <taxon>Hypocreomycetidae</taxon>
        <taxon>Glomerellales</taxon>
        <taxon>Glomerellaceae</taxon>
        <taxon>Colletotrichum</taxon>
        <taxon>Colletotrichum acutatum species complex</taxon>
    </lineage>
</organism>
<dbReference type="PROSITE" id="PS50297">
    <property type="entry name" value="ANK_REP_REGION"/>
    <property type="match status" value="2"/>
</dbReference>